<evidence type="ECO:0000313" key="1">
    <source>
        <dbReference type="EMBL" id="EZA62950.1"/>
    </source>
</evidence>
<dbReference type="PANTHER" id="PTHR47501:SF5">
    <property type="entry name" value="HAT C-TERMINAL DIMERISATION DOMAIN-CONTAINING PROTEIN"/>
    <property type="match status" value="1"/>
</dbReference>
<keyword evidence="2" id="KW-1185">Reference proteome</keyword>
<dbReference type="EMBL" id="KK107012">
    <property type="protein sequence ID" value="EZA62950.1"/>
    <property type="molecule type" value="Genomic_DNA"/>
</dbReference>
<feature type="non-terminal residue" evidence="1">
    <location>
        <position position="1"/>
    </location>
</feature>
<protein>
    <recommendedName>
        <fullName evidence="3">Zinc finger BED domain-containing protein</fullName>
    </recommendedName>
</protein>
<reference evidence="1 2" key="1">
    <citation type="journal article" date="2014" name="Curr. Biol.">
        <title>The genome of the clonal raider ant Cerapachys biroi.</title>
        <authorList>
            <person name="Oxley P.R."/>
            <person name="Ji L."/>
            <person name="Fetter-Pruneda I."/>
            <person name="McKenzie S.K."/>
            <person name="Li C."/>
            <person name="Hu H."/>
            <person name="Zhang G."/>
            <person name="Kronauer D.J."/>
        </authorList>
    </citation>
    <scope>NUCLEOTIDE SEQUENCE [LARGE SCALE GENOMIC DNA]</scope>
</reference>
<evidence type="ECO:0008006" key="3">
    <source>
        <dbReference type="Google" id="ProtNLM"/>
    </source>
</evidence>
<name>A0A026X3Q9_OOCBI</name>
<dbReference type="OrthoDB" id="8195018at2759"/>
<gene>
    <name evidence="1" type="ORF">X777_15543</name>
</gene>
<organism evidence="1 2">
    <name type="scientific">Ooceraea biroi</name>
    <name type="common">Clonal raider ant</name>
    <name type="synonym">Cerapachys biroi</name>
    <dbReference type="NCBI Taxonomy" id="2015173"/>
    <lineage>
        <taxon>Eukaryota</taxon>
        <taxon>Metazoa</taxon>
        <taxon>Ecdysozoa</taxon>
        <taxon>Arthropoda</taxon>
        <taxon>Hexapoda</taxon>
        <taxon>Insecta</taxon>
        <taxon>Pterygota</taxon>
        <taxon>Neoptera</taxon>
        <taxon>Endopterygota</taxon>
        <taxon>Hymenoptera</taxon>
        <taxon>Apocrita</taxon>
        <taxon>Aculeata</taxon>
        <taxon>Formicoidea</taxon>
        <taxon>Formicidae</taxon>
        <taxon>Dorylinae</taxon>
        <taxon>Ooceraea</taxon>
    </lineage>
</organism>
<dbReference type="PANTHER" id="PTHR47501">
    <property type="entry name" value="TRANSPOSASE-RELATED"/>
    <property type="match status" value="1"/>
</dbReference>
<dbReference type="SUPFAM" id="SSF53098">
    <property type="entry name" value="Ribonuclease H-like"/>
    <property type="match status" value="1"/>
</dbReference>
<accession>A0A026X3Q9</accession>
<proteinExistence type="predicted"/>
<feature type="non-terminal residue" evidence="1">
    <location>
        <position position="438"/>
    </location>
</feature>
<dbReference type="Proteomes" id="UP000053097">
    <property type="component" value="Unassembled WGS sequence"/>
</dbReference>
<dbReference type="InterPro" id="IPR012337">
    <property type="entry name" value="RNaseH-like_sf"/>
</dbReference>
<dbReference type="OMA" id="RIEDEYH"/>
<dbReference type="AlphaFoldDB" id="A0A026X3Q9"/>
<evidence type="ECO:0000313" key="2">
    <source>
        <dbReference type="Proteomes" id="UP000053097"/>
    </source>
</evidence>
<sequence length="438" mass="50345">SLNNVPNKCQILERWGSGSLAVTQKALDKAILRFIIEDIQPLAIVDNPAFINSVRIGLPSHIRIMSYFGITIHWVNPVTFERESAALACCRMKGKHTYNVLAREINSVFLEYHIQNKVCCTTTDNGSNFIKAFRCFEKDEDETSVEFHDLSAILITDYIEDTNTENLLILPPHHRCASHTLNLVAVKDSEKAIDNDVLYKKLYRLTFAKLTKLWNKQNQSTQVADKTKEICSVYLKTPVITRWNSTFDSILQIITLLKNDPEIINKCLDYCNLQRLTENEIKFIEEYCQVMKPVSQALDILQGETGMYMGYLLPVLKTVKEKLETLNKSGFTHCQSLIAAVQQGLDKRFSTLFEKKELIIASCLHPKFKLNWINGEERKLAKNYLEDLLGIRSAENSPNLNEKLDNCDDFFTFDQQTKEIESTQEELYRFLKSSNCNI</sequence>
<dbReference type="STRING" id="2015173.A0A026X3Q9"/>